<evidence type="ECO:0000256" key="1">
    <source>
        <dbReference type="ARBA" id="ARBA00001946"/>
    </source>
</evidence>
<dbReference type="InterPro" id="IPR032828">
    <property type="entry name" value="PolyA_RNA-bd"/>
</dbReference>
<dbReference type="CDD" id="cd05398">
    <property type="entry name" value="NT_ClassII-CCAase"/>
    <property type="match status" value="1"/>
</dbReference>
<evidence type="ECO:0000256" key="5">
    <source>
        <dbReference type="ARBA" id="ARBA00022723"/>
    </source>
</evidence>
<evidence type="ECO:0000313" key="12">
    <source>
        <dbReference type="Proteomes" id="UP000321062"/>
    </source>
</evidence>
<dbReference type="SUPFAM" id="SSF81301">
    <property type="entry name" value="Nucleotidyltransferase"/>
    <property type="match status" value="1"/>
</dbReference>
<keyword evidence="2 8" id="KW-0808">Transferase</keyword>
<keyword evidence="12" id="KW-1185">Reference proteome</keyword>
<dbReference type="Gene3D" id="3.30.460.10">
    <property type="entry name" value="Beta Polymerase, domain 2"/>
    <property type="match status" value="1"/>
</dbReference>
<keyword evidence="3" id="KW-0819">tRNA processing</keyword>
<evidence type="ECO:0000259" key="10">
    <source>
        <dbReference type="Pfam" id="PF12627"/>
    </source>
</evidence>
<feature type="domain" description="Poly A polymerase head" evidence="9">
    <location>
        <begin position="37"/>
        <end position="159"/>
    </location>
</feature>
<evidence type="ECO:0000256" key="6">
    <source>
        <dbReference type="ARBA" id="ARBA00022741"/>
    </source>
</evidence>
<comment type="cofactor">
    <cofactor evidence="1">
        <name>Mg(2+)</name>
        <dbReference type="ChEBI" id="CHEBI:18420"/>
    </cofactor>
</comment>
<evidence type="ECO:0000313" key="11">
    <source>
        <dbReference type="EMBL" id="QEE21620.1"/>
    </source>
</evidence>
<dbReference type="GO" id="GO:0000166">
    <property type="term" value="F:nucleotide binding"/>
    <property type="evidence" value="ECO:0007669"/>
    <property type="project" value="UniProtKB-KW"/>
</dbReference>
<dbReference type="RefSeq" id="WP_147656914.1">
    <property type="nucleotide sequence ID" value="NZ_BMFM01000001.1"/>
</dbReference>
<dbReference type="Pfam" id="PF01743">
    <property type="entry name" value="PolyA_pol"/>
    <property type="match status" value="1"/>
</dbReference>
<organism evidence="11 12">
    <name type="scientific">Paradevosia tibetensis</name>
    <dbReference type="NCBI Taxonomy" id="1447062"/>
    <lineage>
        <taxon>Bacteria</taxon>
        <taxon>Pseudomonadati</taxon>
        <taxon>Pseudomonadota</taxon>
        <taxon>Alphaproteobacteria</taxon>
        <taxon>Hyphomicrobiales</taxon>
        <taxon>Devosiaceae</taxon>
        <taxon>Paradevosia</taxon>
    </lineage>
</organism>
<keyword evidence="4" id="KW-0548">Nucleotidyltransferase</keyword>
<dbReference type="SUPFAM" id="SSF81891">
    <property type="entry name" value="Poly A polymerase C-terminal region-like"/>
    <property type="match status" value="1"/>
</dbReference>
<dbReference type="AlphaFoldDB" id="A0A5B9DQE1"/>
<feature type="domain" description="tRNA nucleotidyltransferase/poly(A) polymerase RNA and SrmB- binding" evidence="10">
    <location>
        <begin position="191"/>
        <end position="241"/>
    </location>
</feature>
<dbReference type="OrthoDB" id="9805698at2"/>
<evidence type="ECO:0000256" key="8">
    <source>
        <dbReference type="RuleBase" id="RU003953"/>
    </source>
</evidence>
<evidence type="ECO:0000256" key="4">
    <source>
        <dbReference type="ARBA" id="ARBA00022695"/>
    </source>
</evidence>
<evidence type="ECO:0000256" key="3">
    <source>
        <dbReference type="ARBA" id="ARBA00022694"/>
    </source>
</evidence>
<dbReference type="GO" id="GO:0008033">
    <property type="term" value="P:tRNA processing"/>
    <property type="evidence" value="ECO:0007669"/>
    <property type="project" value="UniProtKB-KW"/>
</dbReference>
<dbReference type="PANTHER" id="PTHR46173:SF1">
    <property type="entry name" value="CCA TRNA NUCLEOTIDYLTRANSFERASE 1, MITOCHONDRIAL"/>
    <property type="match status" value="1"/>
</dbReference>
<dbReference type="GO" id="GO:0016779">
    <property type="term" value="F:nucleotidyltransferase activity"/>
    <property type="evidence" value="ECO:0007669"/>
    <property type="project" value="UniProtKB-KW"/>
</dbReference>
<dbReference type="GO" id="GO:0046872">
    <property type="term" value="F:metal ion binding"/>
    <property type="evidence" value="ECO:0007669"/>
    <property type="project" value="UniProtKB-KW"/>
</dbReference>
<name>A0A5B9DQE1_9HYPH</name>
<evidence type="ECO:0000259" key="9">
    <source>
        <dbReference type="Pfam" id="PF01743"/>
    </source>
</evidence>
<dbReference type="KEGG" id="yti:FNA67_16130"/>
<proteinExistence type="inferred from homology"/>
<protein>
    <submittedName>
        <fullName evidence="11">CCA tRNA nucleotidyltransferase</fullName>
    </submittedName>
</protein>
<evidence type="ECO:0000256" key="7">
    <source>
        <dbReference type="ARBA" id="ARBA00022842"/>
    </source>
</evidence>
<dbReference type="Pfam" id="PF12627">
    <property type="entry name" value="PolyA_pol_RNAbd"/>
    <property type="match status" value="1"/>
</dbReference>
<dbReference type="Proteomes" id="UP000321062">
    <property type="component" value="Chromosome"/>
</dbReference>
<evidence type="ECO:0000256" key="2">
    <source>
        <dbReference type="ARBA" id="ARBA00022679"/>
    </source>
</evidence>
<reference evidence="11 12" key="1">
    <citation type="journal article" date="2015" name="Int. J. Syst. Evol. Microbiol.">
        <title>Youhaiella tibetensis gen. nov., sp. nov., isolated from subsurface sediment.</title>
        <authorList>
            <person name="Wang Y.X."/>
            <person name="Huang F.Q."/>
            <person name="Nogi Y."/>
            <person name="Pang S.J."/>
            <person name="Wang P.K."/>
            <person name="Lv J."/>
        </authorList>
    </citation>
    <scope>NUCLEOTIDE SEQUENCE [LARGE SCALE GENOMIC DNA]</scope>
    <source>
        <strain evidence="12">fig4</strain>
    </source>
</reference>
<comment type="similarity">
    <text evidence="8">Belongs to the tRNA nucleotidyltransferase/poly(A) polymerase family.</text>
</comment>
<gene>
    <name evidence="11" type="ORF">FNA67_16130</name>
</gene>
<keyword evidence="8" id="KW-0694">RNA-binding</keyword>
<keyword evidence="7" id="KW-0460">Magnesium</keyword>
<dbReference type="InterPro" id="IPR043519">
    <property type="entry name" value="NT_sf"/>
</dbReference>
<dbReference type="Gene3D" id="1.10.3090.10">
    <property type="entry name" value="cca-adding enzyme, domain 2"/>
    <property type="match status" value="1"/>
</dbReference>
<keyword evidence="6" id="KW-0547">Nucleotide-binding</keyword>
<keyword evidence="5" id="KW-0479">Metal-binding</keyword>
<dbReference type="InterPro" id="IPR050264">
    <property type="entry name" value="Bact_CCA-adding_enz_type3_sf"/>
</dbReference>
<dbReference type="InterPro" id="IPR002646">
    <property type="entry name" value="PolA_pol_head_dom"/>
</dbReference>
<sequence length="398" mass="43798">MVSQEEARARLRNAPWLAEPELQRILVALDGHHGRTRAVGGVVRDTLMGHGRTSTDIDLATELTPDEVIRRAKAAGIASYPTGIEHGTVTLKAGHHLAEVTTLREDVETDGRHAVVRFGTDWRHDAERRDFTLNALYCAANGTLFDPLDGLGDCLEARIRFIGDPERRIAEDRLRVYRFFRFSASHGRQHFDPEGLEACRRAAGTLSRLSAERVGTEITRMLALAKVARTLEEMTRVGVLELPQAKPGQLAAYEALSPFPARTGRLAIIMQGSDPQAIQDRWRLSNDLVAQAEATLKAAGLINLGALQEAAYRYPRHVEDAVAVAAALGHRDGEEVAENRQRLNALVVPKFPLSGADLLRKGMLPGKALGIELTRLERLWIESGFTLDRDALLASVRG</sequence>
<dbReference type="PANTHER" id="PTHR46173">
    <property type="entry name" value="CCA TRNA NUCLEOTIDYLTRANSFERASE 1, MITOCHONDRIAL"/>
    <property type="match status" value="1"/>
</dbReference>
<dbReference type="GO" id="GO:0000049">
    <property type="term" value="F:tRNA binding"/>
    <property type="evidence" value="ECO:0007669"/>
    <property type="project" value="TreeGrafter"/>
</dbReference>
<dbReference type="EMBL" id="CP041690">
    <property type="protein sequence ID" value="QEE21620.1"/>
    <property type="molecule type" value="Genomic_DNA"/>
</dbReference>
<accession>A0A5B9DQE1</accession>